<proteinExistence type="predicted"/>
<evidence type="ECO:0000313" key="2">
    <source>
        <dbReference type="Proteomes" id="UP000727407"/>
    </source>
</evidence>
<reference evidence="1" key="1">
    <citation type="submission" date="2020-07" db="EMBL/GenBank/DDBJ databases">
        <title>Clarias magur genome sequencing, assembly and annotation.</title>
        <authorList>
            <person name="Kushwaha B."/>
            <person name="Kumar R."/>
            <person name="Das P."/>
            <person name="Joshi C.G."/>
            <person name="Kumar D."/>
            <person name="Nagpure N.S."/>
            <person name="Pandey M."/>
            <person name="Agarwal S."/>
            <person name="Srivastava S."/>
            <person name="Singh M."/>
            <person name="Sahoo L."/>
            <person name="Jayasankar P."/>
            <person name="Meher P.K."/>
            <person name="Koringa P.G."/>
            <person name="Iquebal M.A."/>
            <person name="Das S.P."/>
            <person name="Bit A."/>
            <person name="Patnaik S."/>
            <person name="Patel N."/>
            <person name="Shah T.M."/>
            <person name="Hinsu A."/>
            <person name="Jena J.K."/>
        </authorList>
    </citation>
    <scope>NUCLEOTIDE SEQUENCE</scope>
    <source>
        <strain evidence="1">CIFAMagur01</strain>
        <tissue evidence="1">Testis</tissue>
    </source>
</reference>
<dbReference type="AlphaFoldDB" id="A0A8J4TT30"/>
<gene>
    <name evidence="1" type="ORF">DAT39_019142</name>
</gene>
<accession>A0A8J4TT30</accession>
<dbReference type="EMBL" id="QNUK01000612">
    <property type="protein sequence ID" value="KAF5891156.1"/>
    <property type="molecule type" value="Genomic_DNA"/>
</dbReference>
<keyword evidence="2" id="KW-1185">Reference proteome</keyword>
<comment type="caution">
    <text evidence="1">The sequence shown here is derived from an EMBL/GenBank/DDBJ whole genome shotgun (WGS) entry which is preliminary data.</text>
</comment>
<dbReference type="Proteomes" id="UP000727407">
    <property type="component" value="Unassembled WGS sequence"/>
</dbReference>
<name>A0A8J4TT30_CLAMG</name>
<evidence type="ECO:0000313" key="1">
    <source>
        <dbReference type="EMBL" id="KAF5891156.1"/>
    </source>
</evidence>
<sequence length="66" mass="7271">MQKVIQENKGLNSSQELQDLIHCAESAVDTESDEDGESSRAVFPTLIEICVLGGRSRLVHEQAETQ</sequence>
<protein>
    <submittedName>
        <fullName evidence="1">Ectonucleotide pyrophosphatase phosphodiesterase family member 2</fullName>
    </submittedName>
</protein>
<organism evidence="1 2">
    <name type="scientific">Clarias magur</name>
    <name type="common">Asian catfish</name>
    <name type="synonym">Macropteronotus magur</name>
    <dbReference type="NCBI Taxonomy" id="1594786"/>
    <lineage>
        <taxon>Eukaryota</taxon>
        <taxon>Metazoa</taxon>
        <taxon>Chordata</taxon>
        <taxon>Craniata</taxon>
        <taxon>Vertebrata</taxon>
        <taxon>Euteleostomi</taxon>
        <taxon>Actinopterygii</taxon>
        <taxon>Neopterygii</taxon>
        <taxon>Teleostei</taxon>
        <taxon>Ostariophysi</taxon>
        <taxon>Siluriformes</taxon>
        <taxon>Clariidae</taxon>
        <taxon>Clarias</taxon>
    </lineage>
</organism>